<comment type="caution">
    <text evidence="2">The sequence shown here is derived from an EMBL/GenBank/DDBJ whole genome shotgun (WGS) entry which is preliminary data.</text>
</comment>
<evidence type="ECO:0000259" key="1">
    <source>
        <dbReference type="Pfam" id="PF24832"/>
    </source>
</evidence>
<evidence type="ECO:0000313" key="3">
    <source>
        <dbReference type="Proteomes" id="UP000094578"/>
    </source>
</evidence>
<reference evidence="2 3" key="1">
    <citation type="submission" date="2016-08" db="EMBL/GenBank/DDBJ databases">
        <title>Genome sequencing of Paenibacillus sp. TI45-13ar, isolated from Korean traditional nuruk.</title>
        <authorList>
            <person name="Kim S.-J."/>
        </authorList>
    </citation>
    <scope>NUCLEOTIDE SEQUENCE [LARGE SCALE GENOMIC DNA]</scope>
    <source>
        <strain evidence="2 3">TI45-13ar</strain>
    </source>
</reference>
<evidence type="ECO:0000313" key="2">
    <source>
        <dbReference type="EMBL" id="ODP28823.1"/>
    </source>
</evidence>
<protein>
    <recommendedName>
        <fullName evidence="1">DUF7716 domain-containing protein</fullName>
    </recommendedName>
</protein>
<gene>
    <name evidence="2" type="ORF">PTI45_01799</name>
</gene>
<dbReference type="STRING" id="1886670.PTI45_01799"/>
<sequence>MNPHQQHIVDLHEKGELQHAQFDHFVELLPVMNKIENQWLYLNVKKWEQNPLATPIYYFNEDWLNELEYQGGTITNAREDIFPDWVDDHAIQTWLELATFEDIIDILSNTGQTPTPEMMVIAINYYYEYDAFLEYDDVVARMDNH</sequence>
<feature type="domain" description="DUF7716" evidence="1">
    <location>
        <begin position="28"/>
        <end position="135"/>
    </location>
</feature>
<organism evidence="2 3">
    <name type="scientific">Paenibacillus nuruki</name>
    <dbReference type="NCBI Taxonomy" id="1886670"/>
    <lineage>
        <taxon>Bacteria</taxon>
        <taxon>Bacillati</taxon>
        <taxon>Bacillota</taxon>
        <taxon>Bacilli</taxon>
        <taxon>Bacillales</taxon>
        <taxon>Paenibacillaceae</taxon>
        <taxon>Paenibacillus</taxon>
    </lineage>
</organism>
<accession>A0A1E3L579</accession>
<dbReference type="InterPro" id="IPR056133">
    <property type="entry name" value="DUF7716"/>
</dbReference>
<keyword evidence="3" id="KW-1185">Reference proteome</keyword>
<dbReference type="Proteomes" id="UP000094578">
    <property type="component" value="Unassembled WGS sequence"/>
</dbReference>
<dbReference type="AlphaFoldDB" id="A0A1E3L579"/>
<dbReference type="Pfam" id="PF24832">
    <property type="entry name" value="DUF7716"/>
    <property type="match status" value="1"/>
</dbReference>
<name>A0A1E3L579_9BACL</name>
<proteinExistence type="predicted"/>
<dbReference type="EMBL" id="MDER01000034">
    <property type="protein sequence ID" value="ODP28823.1"/>
    <property type="molecule type" value="Genomic_DNA"/>
</dbReference>
<dbReference type="RefSeq" id="WP_069327225.1">
    <property type="nucleotide sequence ID" value="NZ_MDER01000034.1"/>
</dbReference>